<keyword evidence="7 15" id="KW-0479">Metal-binding</keyword>
<evidence type="ECO:0000256" key="10">
    <source>
        <dbReference type="ARBA" id="ARBA00022946"/>
    </source>
</evidence>
<evidence type="ECO:0000256" key="3">
    <source>
        <dbReference type="ARBA" id="ARBA00006040"/>
    </source>
</evidence>
<comment type="caution">
    <text evidence="18">The sequence shown here is derived from an EMBL/GenBank/DDBJ whole genome shotgun (WGS) entry which is preliminary data.</text>
</comment>
<organism evidence="18 19">
    <name type="scientific">Hermanssonia centrifuga</name>
    <dbReference type="NCBI Taxonomy" id="98765"/>
    <lineage>
        <taxon>Eukaryota</taxon>
        <taxon>Fungi</taxon>
        <taxon>Dikarya</taxon>
        <taxon>Basidiomycota</taxon>
        <taxon>Agaricomycotina</taxon>
        <taxon>Agaricomycetes</taxon>
        <taxon>Polyporales</taxon>
        <taxon>Meruliaceae</taxon>
        <taxon>Hermanssonia</taxon>
    </lineage>
</organism>
<evidence type="ECO:0000256" key="5">
    <source>
        <dbReference type="ARBA" id="ARBA00018046"/>
    </source>
</evidence>
<feature type="domain" description="Peptidase M3A/M3B catalytic" evidence="17">
    <location>
        <begin position="579"/>
        <end position="1045"/>
    </location>
</feature>
<keyword evidence="6 15" id="KW-0645">Protease</keyword>
<evidence type="ECO:0000313" key="19">
    <source>
        <dbReference type="Proteomes" id="UP000309038"/>
    </source>
</evidence>
<comment type="similarity">
    <text evidence="3 15">Belongs to the peptidase M3 family.</text>
</comment>
<dbReference type="GO" id="GO:0006627">
    <property type="term" value="P:protein processing involved in protein targeting to mitochondrion"/>
    <property type="evidence" value="ECO:0007669"/>
    <property type="project" value="TreeGrafter"/>
</dbReference>
<keyword evidence="19" id="KW-1185">Reference proteome</keyword>
<dbReference type="GO" id="GO:0046872">
    <property type="term" value="F:metal ion binding"/>
    <property type="evidence" value="ECO:0007669"/>
    <property type="project" value="UniProtKB-UniRule"/>
</dbReference>
<keyword evidence="11 15" id="KW-0482">Metalloprotease</keyword>
<evidence type="ECO:0000256" key="12">
    <source>
        <dbReference type="ARBA" id="ARBA00023128"/>
    </source>
</evidence>
<dbReference type="EMBL" id="SGPJ01000004">
    <property type="protein sequence ID" value="THH02623.1"/>
    <property type="molecule type" value="Genomic_DNA"/>
</dbReference>
<name>A0A4V3XBM7_9APHY</name>
<dbReference type="InterPro" id="IPR033851">
    <property type="entry name" value="M3A_MIP"/>
</dbReference>
<evidence type="ECO:0000256" key="15">
    <source>
        <dbReference type="RuleBase" id="RU003435"/>
    </source>
</evidence>
<dbReference type="AlphaFoldDB" id="A0A4V3XBM7"/>
<dbReference type="Proteomes" id="UP000309038">
    <property type="component" value="Unassembled WGS sequence"/>
</dbReference>
<dbReference type="InterPro" id="IPR024077">
    <property type="entry name" value="Neurolysin/TOP_dom2"/>
</dbReference>
<dbReference type="GO" id="GO:0004222">
    <property type="term" value="F:metalloendopeptidase activity"/>
    <property type="evidence" value="ECO:0007669"/>
    <property type="project" value="UniProtKB-EC"/>
</dbReference>
<dbReference type="GO" id="GO:0005759">
    <property type="term" value="C:mitochondrial matrix"/>
    <property type="evidence" value="ECO:0007669"/>
    <property type="project" value="UniProtKB-SubCell"/>
</dbReference>
<evidence type="ECO:0000259" key="17">
    <source>
        <dbReference type="Pfam" id="PF01432"/>
    </source>
</evidence>
<evidence type="ECO:0000256" key="16">
    <source>
        <dbReference type="SAM" id="MobiDB-lite"/>
    </source>
</evidence>
<dbReference type="InterPro" id="IPR001567">
    <property type="entry name" value="Pept_M3A_M3B_dom"/>
</dbReference>
<dbReference type="EC" id="3.4.24.59" evidence="4"/>
<protein>
    <recommendedName>
        <fullName evidence="5">Mitochondrial intermediate peptidase</fullName>
        <ecNumber evidence="4">3.4.24.59</ecNumber>
    </recommendedName>
    <alternativeName>
        <fullName evidence="14">Octapeptidyl aminopeptidase</fullName>
    </alternativeName>
</protein>
<dbReference type="Gene3D" id="1.10.1370.10">
    <property type="entry name" value="Neurolysin, domain 3"/>
    <property type="match status" value="2"/>
</dbReference>
<dbReference type="FunFam" id="3.40.390.10:FF:000055">
    <property type="entry name" value="Related to mitochondrial intermediate peptidase"/>
    <property type="match status" value="1"/>
</dbReference>
<proteinExistence type="inferred from homology"/>
<evidence type="ECO:0000256" key="11">
    <source>
        <dbReference type="ARBA" id="ARBA00023049"/>
    </source>
</evidence>
<comment type="catalytic activity">
    <reaction evidence="1">
        <text>Release of an N-terminal octapeptide as second stage of processing of some proteins imported into the mitochondrion.</text>
        <dbReference type="EC" id="3.4.24.59"/>
    </reaction>
</comment>
<keyword evidence="10" id="KW-0809">Transit peptide</keyword>
<dbReference type="Gene3D" id="3.40.390.10">
    <property type="entry name" value="Collagenase (Catalytic Domain)"/>
    <property type="match status" value="1"/>
</dbReference>
<dbReference type="GO" id="GO:0006518">
    <property type="term" value="P:peptide metabolic process"/>
    <property type="evidence" value="ECO:0007669"/>
    <property type="project" value="TreeGrafter"/>
</dbReference>
<comment type="subcellular location">
    <subcellularLocation>
        <location evidence="2">Mitochondrion matrix</location>
    </subcellularLocation>
</comment>
<reference evidence="18 19" key="1">
    <citation type="submission" date="2019-02" db="EMBL/GenBank/DDBJ databases">
        <title>Genome sequencing of the rare red list fungi Phlebia centrifuga.</title>
        <authorList>
            <person name="Buettner E."/>
            <person name="Kellner H."/>
        </authorList>
    </citation>
    <scope>NUCLEOTIDE SEQUENCE [LARGE SCALE GENOMIC DNA]</scope>
    <source>
        <strain evidence="18 19">DSM 108282</strain>
    </source>
</reference>
<dbReference type="InterPro" id="IPR045090">
    <property type="entry name" value="Pept_M3A_M3B"/>
</dbReference>
<feature type="compositionally biased region" description="Acidic residues" evidence="16">
    <location>
        <begin position="208"/>
        <end position="235"/>
    </location>
</feature>
<evidence type="ECO:0000256" key="9">
    <source>
        <dbReference type="ARBA" id="ARBA00022833"/>
    </source>
</evidence>
<evidence type="ECO:0000256" key="6">
    <source>
        <dbReference type="ARBA" id="ARBA00022670"/>
    </source>
</evidence>
<dbReference type="CDD" id="cd06457">
    <property type="entry name" value="M3A_MIP"/>
    <property type="match status" value="1"/>
</dbReference>
<evidence type="ECO:0000256" key="8">
    <source>
        <dbReference type="ARBA" id="ARBA00022801"/>
    </source>
</evidence>
<keyword evidence="12" id="KW-0496">Mitochondrion</keyword>
<accession>A0A4V3XBM7</accession>
<evidence type="ECO:0000256" key="7">
    <source>
        <dbReference type="ARBA" id="ARBA00022723"/>
    </source>
</evidence>
<dbReference type="InterPro" id="IPR024079">
    <property type="entry name" value="MetalloPept_cat_dom_sf"/>
</dbReference>
<keyword evidence="9 15" id="KW-0862">Zinc</keyword>
<dbReference type="PANTHER" id="PTHR11804">
    <property type="entry name" value="PROTEASE M3 THIMET OLIGOPEPTIDASE-RELATED"/>
    <property type="match status" value="1"/>
</dbReference>
<comment type="cofactor">
    <cofactor evidence="15">
        <name>Zn(2+)</name>
        <dbReference type="ChEBI" id="CHEBI:29105"/>
    </cofactor>
    <text evidence="15">Binds 1 zinc ion.</text>
</comment>
<sequence length="1072" mass="120130">MDWIPQWSAHTVIPDIVATLICLVVQTSFEDALLAMEANPVMTQILARFVLNLRPQTRNLSSDVISSTLATLLQEFMKTNERTVFWNEGMRGNLSPFDDMDCDFWGAGWGIKCVSSTLDEYVALFKKLKESAPPEPKAGSKRTKLEAGHAALVKMLEGRLPTIEAELARIQRARKKIAQRNMLIAQAEVRETRTRRQTTRPDYAYLNDPDEDDQDEYKYQEDEEEEDHLGDDDFQSDGPSTSRRVTTEGRRRSSRAKKPNGSVPRTMDEWGEWRGERRSARLGAPSDNQLDGPPPKRARTVESTASSVDVVSPIVPSGGNGIKLKMNGAAAIKPTETVVEAVAGKKKSKFWVYAVEPIQSSAGIGPTAPAELDQSGGTSAVDQYHSTLQRAALLTKRITKARESREELFRAVKNLDRLSDMLCGVIDLAELIRNAHPDPNWVQSAEHVYDKMCEFMNVLNTHVELSDVLRAVLSDPEVAKSLGPEAKETALIFLRDFEKSGINLPPAQRTQFVSLSSEILLLGRQFLNEASAARPPAIIKPSELKGLKDKNMGTRIQLQARFTQRDLVVYPGSLQAQMIMQSAPQEEPRRKVYMAANSSTPEQIAILERLLRARGELAQLVGKESFAHMTLNDKMAKSPESVMRFLEALMEHTKPYARNALRALSQRKREHLNTPPYPTIQAWDRDYYCPPEPPAPPVSLPPLTLGTVFMGLSRLFRNLYGITLRLTAIAPGEVWHSDVRKLEVVDENLGIIGWIYADLFSRRGKPSGAAHYTVACSRRKDDDDEARDLQNVEDESTLNVVQLSREFEARHHSRIPGEVGIFKLPVVVLECEFTRPSISRGPTILAWHEVLTLFHEMGHAMHSMIGRTEYQNVSGTRCATDFVELPSILMEHFLNSPTVLSLFDLNGNLPIHQPGHHAHDDPCRSIDTHTQILLAALDQIYHSPAALSPSFSSTETLATLYGARGLIPHVPGTSWQTQFGHLFGYGATYYSYLFDRAIASRVWRKLFAHDPLNRDMGEKYKNEVLRYGGGRDPWRMVSALLDAPQMENGDPEAMAEVGRWKIEDEVSVPGRH</sequence>
<evidence type="ECO:0000256" key="13">
    <source>
        <dbReference type="ARBA" id="ARBA00025208"/>
    </source>
</evidence>
<gene>
    <name evidence="18" type="ORF">EW026_g316</name>
</gene>
<comment type="function">
    <text evidence="13">Cleaves proteins, imported into the mitochondrion, to their mature size. While most mitochondrial precursor proteins are processed to the mature form in one step by mitochondrial processing peptidase (MPP), the sequential cleavage by MIP of an octapeptide after initial processing by MPP is a required step for a subgroup of nuclear-encoded precursor proteins destined for the matrix or the inner membrane.</text>
</comment>
<feature type="region of interest" description="Disordered" evidence="16">
    <location>
        <begin position="190"/>
        <end position="305"/>
    </location>
</feature>
<dbReference type="PANTHER" id="PTHR11804:SF79">
    <property type="entry name" value="MITOCHONDRIAL INTERMEDIATE PEPTIDASE"/>
    <property type="match status" value="1"/>
</dbReference>
<keyword evidence="8 15" id="KW-0378">Hydrolase</keyword>
<evidence type="ECO:0000256" key="4">
    <source>
        <dbReference type="ARBA" id="ARBA00012441"/>
    </source>
</evidence>
<evidence type="ECO:0000256" key="1">
    <source>
        <dbReference type="ARBA" id="ARBA00000436"/>
    </source>
</evidence>
<dbReference type="Pfam" id="PF01432">
    <property type="entry name" value="Peptidase_M3"/>
    <property type="match status" value="1"/>
</dbReference>
<evidence type="ECO:0000256" key="2">
    <source>
        <dbReference type="ARBA" id="ARBA00004305"/>
    </source>
</evidence>
<evidence type="ECO:0000256" key="14">
    <source>
        <dbReference type="ARBA" id="ARBA00032470"/>
    </source>
</evidence>
<feature type="compositionally biased region" description="Basic and acidic residues" evidence="16">
    <location>
        <begin position="266"/>
        <end position="279"/>
    </location>
</feature>
<evidence type="ECO:0000313" key="18">
    <source>
        <dbReference type="EMBL" id="THH02623.1"/>
    </source>
</evidence>
<dbReference type="SUPFAM" id="SSF55486">
    <property type="entry name" value="Metalloproteases ('zincins'), catalytic domain"/>
    <property type="match status" value="1"/>
</dbReference>